<protein>
    <recommendedName>
        <fullName evidence="4">FCP1 homology domain-containing protein</fullName>
    </recommendedName>
</protein>
<gene>
    <name evidence="2" type="ORF">CCMP2556_LOCUS1377</name>
</gene>
<dbReference type="Proteomes" id="UP001642484">
    <property type="component" value="Unassembled WGS sequence"/>
</dbReference>
<dbReference type="EMBL" id="CAXAMN010000448">
    <property type="protein sequence ID" value="CAK8988733.1"/>
    <property type="molecule type" value="Genomic_DNA"/>
</dbReference>
<evidence type="ECO:0000313" key="2">
    <source>
        <dbReference type="EMBL" id="CAK8988733.1"/>
    </source>
</evidence>
<dbReference type="Pfam" id="PF18143">
    <property type="entry name" value="HAD_SAK_2"/>
    <property type="match status" value="1"/>
</dbReference>
<proteinExistence type="predicted"/>
<evidence type="ECO:0008006" key="4">
    <source>
        <dbReference type="Google" id="ProtNLM"/>
    </source>
</evidence>
<sequence length="354" mass="39073">MKGIAWKSGLGLDFSRAINQKPSLCGVLACSVFPVVMQWQFAQQKPPQPPVEDPQPDFGDLPSRKLTSDSLPAPLQPPLPPWNDPCPDADLLELRPRSRTLSNSLLPIPAQPPSPPCKDPCPVVFVKSLPVGHFDSERVDSCLTPSLEKPTRDKSYSETTCDSILSTTTASSLKEQRWRCSPPISPVVVRGAQRKIVFLDVDGVLHAANYAPTSFARPCMEALAMIYRETGADIILSSTWRLWENNTGRDAVDKALVRFGLPKTVGLTPDLQGGGRAEEIREYLKTLPDRPEWIALDDIDMRRELGRRSIVTPAKTGLRMKHARLAIAVLNDLPFSIDSEWVASSMGFVNSEQV</sequence>
<comment type="caution">
    <text evidence="2">The sequence shown here is derived from an EMBL/GenBank/DDBJ whole genome shotgun (WGS) entry which is preliminary data.</text>
</comment>
<reference evidence="2 3" key="1">
    <citation type="submission" date="2024-02" db="EMBL/GenBank/DDBJ databases">
        <authorList>
            <person name="Chen Y."/>
            <person name="Shah S."/>
            <person name="Dougan E. K."/>
            <person name="Thang M."/>
            <person name="Chan C."/>
        </authorList>
    </citation>
    <scope>NUCLEOTIDE SEQUENCE [LARGE SCALE GENOMIC DNA]</scope>
</reference>
<evidence type="ECO:0000256" key="1">
    <source>
        <dbReference type="SAM" id="MobiDB-lite"/>
    </source>
</evidence>
<keyword evidence="3" id="KW-1185">Reference proteome</keyword>
<feature type="compositionally biased region" description="Pro residues" evidence="1">
    <location>
        <begin position="74"/>
        <end position="84"/>
    </location>
</feature>
<name>A0ABP0HG44_9DINO</name>
<evidence type="ECO:0000313" key="3">
    <source>
        <dbReference type="Proteomes" id="UP001642484"/>
    </source>
</evidence>
<accession>A0ABP0HG44</accession>
<feature type="region of interest" description="Disordered" evidence="1">
    <location>
        <begin position="44"/>
        <end position="84"/>
    </location>
</feature>
<organism evidence="2 3">
    <name type="scientific">Durusdinium trenchii</name>
    <dbReference type="NCBI Taxonomy" id="1381693"/>
    <lineage>
        <taxon>Eukaryota</taxon>
        <taxon>Sar</taxon>
        <taxon>Alveolata</taxon>
        <taxon>Dinophyceae</taxon>
        <taxon>Suessiales</taxon>
        <taxon>Symbiodiniaceae</taxon>
        <taxon>Durusdinium</taxon>
    </lineage>
</organism>